<evidence type="ECO:0000313" key="1">
    <source>
        <dbReference type="Proteomes" id="UP000887540"/>
    </source>
</evidence>
<evidence type="ECO:0000313" key="2">
    <source>
        <dbReference type="WBParaSite" id="ACRNAN_Path_620.g2305.t1"/>
    </source>
</evidence>
<proteinExistence type="predicted"/>
<sequence>MERRAILAHHYVNKRRRLPEDVIHALAQRRNTRTCHDHQIFLPAAAHDSVSNSSLHTVNNLDAETVRIRNLVQFKQAIREAPSTKVSKEERVKESGKAI</sequence>
<keyword evidence="1" id="KW-1185">Reference proteome</keyword>
<protein>
    <submittedName>
        <fullName evidence="2">Uncharacterized protein</fullName>
    </submittedName>
</protein>
<reference evidence="2" key="1">
    <citation type="submission" date="2022-11" db="UniProtKB">
        <authorList>
            <consortium name="WormBaseParasite"/>
        </authorList>
    </citation>
    <scope>IDENTIFICATION</scope>
</reference>
<accession>A0A914C951</accession>
<name>A0A914C951_9BILA</name>
<dbReference type="AlphaFoldDB" id="A0A914C951"/>
<dbReference type="Proteomes" id="UP000887540">
    <property type="component" value="Unplaced"/>
</dbReference>
<dbReference type="WBParaSite" id="ACRNAN_Path_620.g2305.t1">
    <property type="protein sequence ID" value="ACRNAN_Path_620.g2305.t1"/>
    <property type="gene ID" value="ACRNAN_Path_620.g2305"/>
</dbReference>
<organism evidence="1 2">
    <name type="scientific">Acrobeloides nanus</name>
    <dbReference type="NCBI Taxonomy" id="290746"/>
    <lineage>
        <taxon>Eukaryota</taxon>
        <taxon>Metazoa</taxon>
        <taxon>Ecdysozoa</taxon>
        <taxon>Nematoda</taxon>
        <taxon>Chromadorea</taxon>
        <taxon>Rhabditida</taxon>
        <taxon>Tylenchina</taxon>
        <taxon>Cephalobomorpha</taxon>
        <taxon>Cephaloboidea</taxon>
        <taxon>Cephalobidae</taxon>
        <taxon>Acrobeloides</taxon>
    </lineage>
</organism>